<dbReference type="Proteomes" id="UP000265703">
    <property type="component" value="Unassembled WGS sequence"/>
</dbReference>
<dbReference type="AlphaFoldDB" id="A0A397SQQ1"/>
<name>A0A397SQQ1_9GLOM</name>
<dbReference type="EMBL" id="QKYT01000268">
    <property type="protein sequence ID" value="RIA88328.1"/>
    <property type="molecule type" value="Genomic_DNA"/>
</dbReference>
<proteinExistence type="predicted"/>
<reference evidence="1 2" key="1">
    <citation type="submission" date="2018-06" db="EMBL/GenBank/DDBJ databases">
        <title>Comparative genomics reveals the genomic features of Rhizophagus irregularis, R. cerebriforme, R. diaphanum and Gigaspora rosea, and their symbiotic lifestyle signature.</title>
        <authorList>
            <person name="Morin E."/>
            <person name="San Clemente H."/>
            <person name="Chen E.C.H."/>
            <person name="De La Providencia I."/>
            <person name="Hainaut M."/>
            <person name="Kuo A."/>
            <person name="Kohler A."/>
            <person name="Murat C."/>
            <person name="Tang N."/>
            <person name="Roy S."/>
            <person name="Loubradou J."/>
            <person name="Henrissat B."/>
            <person name="Grigoriev I.V."/>
            <person name="Corradi N."/>
            <person name="Roux C."/>
            <person name="Martin F.M."/>
        </authorList>
    </citation>
    <scope>NUCLEOTIDE SEQUENCE [LARGE SCALE GENOMIC DNA]</scope>
    <source>
        <strain evidence="1 2">DAOM 227022</strain>
    </source>
</reference>
<evidence type="ECO:0008006" key="3">
    <source>
        <dbReference type="Google" id="ProtNLM"/>
    </source>
</evidence>
<dbReference type="OrthoDB" id="2143914at2759"/>
<keyword evidence="2" id="KW-1185">Reference proteome</keyword>
<protein>
    <recommendedName>
        <fullName evidence="3">Myb-like domain-containing protein</fullName>
    </recommendedName>
</protein>
<gene>
    <name evidence="1" type="ORF">C1645_877458</name>
</gene>
<organism evidence="1 2">
    <name type="scientific">Glomus cerebriforme</name>
    <dbReference type="NCBI Taxonomy" id="658196"/>
    <lineage>
        <taxon>Eukaryota</taxon>
        <taxon>Fungi</taxon>
        <taxon>Fungi incertae sedis</taxon>
        <taxon>Mucoromycota</taxon>
        <taxon>Glomeromycotina</taxon>
        <taxon>Glomeromycetes</taxon>
        <taxon>Glomerales</taxon>
        <taxon>Glomeraceae</taxon>
        <taxon>Glomus</taxon>
    </lineage>
</organism>
<sequence>MEKVDIKKARNNRINKIIDSIGKKIIIDYMKEWEKQGKISKIPFAHLAKKLKSKGYDFDSKAICDYWWNVLDPRLNHEPFSQEEKNYIYEKAGKYQKTNNKIQWTNLQAEMKMKFGKFHSQNDLKNIWYNKKRKLKAKNRVKIVLSIPDSKDEYVDELEHEDESEYVDELEHENESEYENEYVDELEHEIEYEIEQDKRSIQFMLELFN</sequence>
<evidence type="ECO:0000313" key="1">
    <source>
        <dbReference type="EMBL" id="RIA88328.1"/>
    </source>
</evidence>
<evidence type="ECO:0000313" key="2">
    <source>
        <dbReference type="Proteomes" id="UP000265703"/>
    </source>
</evidence>
<comment type="caution">
    <text evidence="1">The sequence shown here is derived from an EMBL/GenBank/DDBJ whole genome shotgun (WGS) entry which is preliminary data.</text>
</comment>
<accession>A0A397SQQ1</accession>